<name>A0A401S0B3_CHIPU</name>
<evidence type="ECO:0000313" key="1">
    <source>
        <dbReference type="EMBL" id="GCC23855.1"/>
    </source>
</evidence>
<dbReference type="Proteomes" id="UP000287033">
    <property type="component" value="Unassembled WGS sequence"/>
</dbReference>
<dbReference type="EMBL" id="BEZZ01000041">
    <property type="protein sequence ID" value="GCC23855.1"/>
    <property type="molecule type" value="Genomic_DNA"/>
</dbReference>
<gene>
    <name evidence="1" type="ORF">chiPu_0002253</name>
</gene>
<accession>A0A401S0B3</accession>
<evidence type="ECO:0000313" key="2">
    <source>
        <dbReference type="Proteomes" id="UP000287033"/>
    </source>
</evidence>
<reference evidence="1 2" key="1">
    <citation type="journal article" date="2018" name="Nat. Ecol. Evol.">
        <title>Shark genomes provide insights into elasmobranch evolution and the origin of vertebrates.</title>
        <authorList>
            <person name="Hara Y"/>
            <person name="Yamaguchi K"/>
            <person name="Onimaru K"/>
            <person name="Kadota M"/>
            <person name="Koyanagi M"/>
            <person name="Keeley SD"/>
            <person name="Tatsumi K"/>
            <person name="Tanaka K"/>
            <person name="Motone F"/>
            <person name="Kageyama Y"/>
            <person name="Nozu R"/>
            <person name="Adachi N"/>
            <person name="Nishimura O"/>
            <person name="Nakagawa R"/>
            <person name="Tanegashima C"/>
            <person name="Kiyatake I"/>
            <person name="Matsumoto R"/>
            <person name="Murakumo K"/>
            <person name="Nishida K"/>
            <person name="Terakita A"/>
            <person name="Kuratani S"/>
            <person name="Sato K"/>
            <person name="Hyodo S Kuraku.S."/>
        </authorList>
    </citation>
    <scope>NUCLEOTIDE SEQUENCE [LARGE SCALE GENOMIC DNA]</scope>
</reference>
<sequence>MDRSDGVESWNGAKQVGRFPEWGEHVESPEWSRVNMSIPRGERMCRFLEGSDCVNSQIRAMVSNPRTERVCRITEWIGVSVSIPRVERSERVDSWSGANVLNPGMEWSERVNSGVKRSECVDSRSGLERTCRFLE</sequence>
<proteinExistence type="predicted"/>
<comment type="caution">
    <text evidence="1">The sequence shown here is derived from an EMBL/GenBank/DDBJ whole genome shotgun (WGS) entry which is preliminary data.</text>
</comment>
<protein>
    <submittedName>
        <fullName evidence="1">Uncharacterized protein</fullName>
    </submittedName>
</protein>
<organism evidence="1 2">
    <name type="scientific">Chiloscyllium punctatum</name>
    <name type="common">Brownbanded bambooshark</name>
    <name type="synonym">Hemiscyllium punctatum</name>
    <dbReference type="NCBI Taxonomy" id="137246"/>
    <lineage>
        <taxon>Eukaryota</taxon>
        <taxon>Metazoa</taxon>
        <taxon>Chordata</taxon>
        <taxon>Craniata</taxon>
        <taxon>Vertebrata</taxon>
        <taxon>Chondrichthyes</taxon>
        <taxon>Elasmobranchii</taxon>
        <taxon>Galeomorphii</taxon>
        <taxon>Galeoidea</taxon>
        <taxon>Orectolobiformes</taxon>
        <taxon>Hemiscylliidae</taxon>
        <taxon>Chiloscyllium</taxon>
    </lineage>
</organism>
<dbReference type="AlphaFoldDB" id="A0A401S0B3"/>
<keyword evidence="2" id="KW-1185">Reference proteome</keyword>